<evidence type="ECO:0000313" key="3">
    <source>
        <dbReference type="Proteomes" id="UP000561011"/>
    </source>
</evidence>
<feature type="transmembrane region" description="Helical" evidence="1">
    <location>
        <begin position="7"/>
        <end position="28"/>
    </location>
</feature>
<dbReference type="RefSeq" id="WP_179912410.1">
    <property type="nucleotide sequence ID" value="NZ_JACBYE010000005.1"/>
</dbReference>
<dbReference type="AlphaFoldDB" id="A0A853EQE5"/>
<keyword evidence="1" id="KW-0472">Membrane</keyword>
<keyword evidence="1" id="KW-1133">Transmembrane helix</keyword>
<name>A0A853EQE5_9MICO</name>
<evidence type="ECO:0008006" key="4">
    <source>
        <dbReference type="Google" id="ProtNLM"/>
    </source>
</evidence>
<dbReference type="Proteomes" id="UP000561011">
    <property type="component" value="Unassembled WGS sequence"/>
</dbReference>
<gene>
    <name evidence="2" type="ORF">HZZ10_03350</name>
</gene>
<dbReference type="EMBL" id="JACBYE010000005">
    <property type="protein sequence ID" value="NYS92567.1"/>
    <property type="molecule type" value="Genomic_DNA"/>
</dbReference>
<organism evidence="2 3">
    <name type="scientific">Sanguibacter inulinus</name>
    <dbReference type="NCBI Taxonomy" id="60922"/>
    <lineage>
        <taxon>Bacteria</taxon>
        <taxon>Bacillati</taxon>
        <taxon>Actinomycetota</taxon>
        <taxon>Actinomycetes</taxon>
        <taxon>Micrococcales</taxon>
        <taxon>Sanguibacteraceae</taxon>
        <taxon>Sanguibacter</taxon>
    </lineage>
</organism>
<keyword evidence="1" id="KW-0812">Transmembrane</keyword>
<evidence type="ECO:0000313" key="2">
    <source>
        <dbReference type="EMBL" id="NYS92567.1"/>
    </source>
</evidence>
<evidence type="ECO:0000256" key="1">
    <source>
        <dbReference type="SAM" id="Phobius"/>
    </source>
</evidence>
<protein>
    <recommendedName>
        <fullName evidence="4">Pilus assembly protein PilO</fullName>
    </recommendedName>
</protein>
<comment type="caution">
    <text evidence="2">The sequence shown here is derived from an EMBL/GenBank/DDBJ whole genome shotgun (WGS) entry which is preliminary data.</text>
</comment>
<sequence>MKTSASTPWIIGTAAISTALLAIAWFLAISPQLDEASLAREQAVQEADRNDLLEVQIAQLKSDFEKIDEFRGTLAGLQSQIPATFEQAAFNVELANVSLGTGAFVVDVTTSTSTPVLASLAAIPGVAAVTGAPVGLYAVPVTVTVLGNPTATLEYVKALQTATSRLFLATGVSLTGQDETGASGGRPATAKGDAEIVISGYVYVLDADAAPAPAAPTAEEPAVTTS</sequence>
<proteinExistence type="predicted"/>
<reference evidence="2 3" key="1">
    <citation type="submission" date="2020-07" db="EMBL/GenBank/DDBJ databases">
        <title>MOT database genomes.</title>
        <authorList>
            <person name="Joseph S."/>
            <person name="Aduse-Opoku J."/>
            <person name="Hashim A."/>
            <person name="Wade W."/>
            <person name="Curtis M."/>
        </authorList>
    </citation>
    <scope>NUCLEOTIDE SEQUENCE [LARGE SCALE GENOMIC DNA]</scope>
    <source>
        <strain evidence="2 3">DSM 100099</strain>
    </source>
</reference>
<keyword evidence="3" id="KW-1185">Reference proteome</keyword>
<accession>A0A853EQE5</accession>